<keyword evidence="11" id="KW-0946">Virion</keyword>
<evidence type="ECO:0000256" key="18">
    <source>
        <dbReference type="ARBA" id="ARBA00023184"/>
    </source>
</evidence>
<evidence type="ECO:0000256" key="13">
    <source>
        <dbReference type="ARBA" id="ARBA00022879"/>
    </source>
</evidence>
<evidence type="ECO:0000256" key="7">
    <source>
        <dbReference type="ARBA" id="ARBA00004650"/>
    </source>
</evidence>
<evidence type="ECO:0000256" key="10">
    <source>
        <dbReference type="ARBA" id="ARBA00022692"/>
    </source>
</evidence>
<evidence type="ECO:0000256" key="5">
    <source>
        <dbReference type="ARBA" id="ARBA00004563"/>
    </source>
</evidence>
<evidence type="ECO:0000313" key="23">
    <source>
        <dbReference type="EMBL" id="AXY87476.1"/>
    </source>
</evidence>
<keyword evidence="14" id="KW-0735">Signal-anchor</keyword>
<dbReference type="Pfam" id="PF03408">
    <property type="entry name" value="Foamy_virus_ENV"/>
    <property type="match status" value="1"/>
</dbReference>
<comment type="function">
    <text evidence="1">The leader peptide is a component of released, infectious virions and is required for particle budding.</text>
</comment>
<evidence type="ECO:0000256" key="17">
    <source>
        <dbReference type="ARBA" id="ARBA00023180"/>
    </source>
</evidence>
<dbReference type="InterPro" id="IPR005070">
    <property type="entry name" value="Foamy_env"/>
</dbReference>
<keyword evidence="9" id="KW-0165">Cleavage on pair of basic residues</keyword>
<keyword evidence="16 22" id="KW-0472">Membrane</keyword>
<keyword evidence="18" id="KW-1038">Host endoplasmic reticulum</keyword>
<evidence type="ECO:0000256" key="19">
    <source>
        <dbReference type="ARBA" id="ARBA00024648"/>
    </source>
</evidence>
<evidence type="ECO:0000256" key="15">
    <source>
        <dbReference type="ARBA" id="ARBA00022989"/>
    </source>
</evidence>
<comment type="subunit">
    <text evidence="21">The mature envelope protein consists of a trimer of SU-TM heterodimers. The N-terminus of leader peptide specifically interacts with Gag protein. This specific interaction between Gag protein and Env glycoprotein may allow particle egress.</text>
</comment>
<keyword evidence="15 22" id="KW-1133">Transmembrane helix</keyword>
<evidence type="ECO:0000256" key="21">
    <source>
        <dbReference type="ARBA" id="ARBA00046477"/>
    </source>
</evidence>
<evidence type="ECO:0000256" key="12">
    <source>
        <dbReference type="ARBA" id="ARBA00022870"/>
    </source>
</evidence>
<evidence type="ECO:0000256" key="2">
    <source>
        <dbReference type="ARBA" id="ARBA00004208"/>
    </source>
</evidence>
<evidence type="ECO:0000256" key="14">
    <source>
        <dbReference type="ARBA" id="ARBA00022968"/>
    </source>
</evidence>
<dbReference type="GO" id="GO:0055036">
    <property type="term" value="C:virion membrane"/>
    <property type="evidence" value="ECO:0007669"/>
    <property type="project" value="UniProtKB-SubCell"/>
</dbReference>
<evidence type="ECO:0000256" key="6">
    <source>
        <dbReference type="ARBA" id="ARBA00004641"/>
    </source>
</evidence>
<dbReference type="EMBL" id="MF472626">
    <property type="protein sequence ID" value="AXY87476.1"/>
    <property type="molecule type" value="Genomic_DNA"/>
</dbReference>
<evidence type="ECO:0000256" key="8">
    <source>
        <dbReference type="ARBA" id="ARBA00015457"/>
    </source>
</evidence>
<reference evidence="23" key="1">
    <citation type="submission" date="2017-07" db="EMBL/GenBank/DDBJ databases">
        <title>Characterization of a baboon simian foamy virus from an infected human.</title>
        <authorList>
            <person name="Switzer W.M."/>
        </authorList>
    </citation>
    <scope>NUCLEOTIDE SEQUENCE</scope>
    <source>
        <strain evidence="23">9406</strain>
    </source>
</reference>
<name>A0A6J3YL27_9RETR</name>
<evidence type="ECO:0000256" key="3">
    <source>
        <dbReference type="ARBA" id="ARBA00004291"/>
    </source>
</evidence>
<keyword evidence="13" id="KW-0261">Viral envelope protein</keyword>
<accession>A0A6J3YL27</accession>
<comment type="function">
    <text evidence="19">The transmembrane protein (TM) acts as a class I viral fusion protein. Under the current model, the protein has at least 3 conformational states: pre-fusion native state, pre-hairpin intermediate state, and post-fusion hairpin state. During viral and target cell membrane fusion, the coiled coil regions (heptad repeats) assume a trimer-of-hairpins structure, positioning the fusion peptide in close proximity to the C-terminal region of the ectodomain. The formation of this structure appears to drive apposition and subsequent fusion of viral and target cell membranes. Membranes fusion leads to delivery of the nucleocapsid into the cytoplasm.</text>
</comment>
<evidence type="ECO:0000256" key="16">
    <source>
        <dbReference type="ARBA" id="ARBA00023136"/>
    </source>
</evidence>
<keyword evidence="12" id="KW-1043">Host membrane</keyword>
<sequence>MAPPMTLQQWLLWKKMNDAHQALENVTSLTEEQKQQVIVEIQQEEVIPTKLDRVKYFAYTCCATSTRILFWILLVCILLIVVFVSCFVTMARIQWNKDITVLGPVIDWNVSHQAVVQQIKARRIARSLKIEHAYDSYVSINMSSIPQGILYIPHPEPIILKERVLGLSQVVMINSENIANAANLTQETKVLLADMINEEMRDLASQMIDFEIPLGDPRDQYQYQHQKCYQELGHCYLIKYKTKDKGWPGSALVADQCPLPGDHPTVRYAHQHIWDYYAPFEQIRPQGWTSASQYEEARIGSFYIPKRFRNTSHTHVLFCTDQLYGKWYNIQLTGKEKELFLINKLQNLSKEGSSKLKDRAMPEAWNKNGKGNLFRNINALDVCNRPEMVFLLNSTYYEYSLWEGDCGYTKENVTQAHPLCKNFYNSSNKKQWHPYSCRFWRYKNDKEEVKCYDGETKNCIYYPLWDTAEAMYDFGFLAYLNHFPSPICVKNYTIREPEYEIHSLYMECMNASQKYGIDSVLLALKTFLNFTGTSVNELPLARAFIGLTDPKFPPTYPNLTREDIGCINPPRRRRRETNFEKLKSMGYALTGAVQTLSQISDINDERLQQGVYLLRDHVVTLMEAALHDISLMEGMLAIPTCAYLIFNHFKTLLLMRKIDWTFISGNWIQEQLQKSEDEMKLIRRTAKSLVYYATQTSSSPTATSWEIGIYYEIIIPKHIFLNNWQIFNIGHLVESAGHLTLVKIQHPYEIINKECSEEQYLHLEECISQDYVICDKVQIMPPCGNSSVTSDCPVTAVKVKSPYLQISPLKNGSYLVLSSVKDCSIPVYVPSVVTVNETVKCFGVNFQKPLYSETKTSYEPQVPQLKLRLPHLTGIIANLQALEIEITSTQESIKDQIERAKAQLLRLDIHEGDFPNWIQQLASATKDVWPAAASALQGIGNFLSTAAQGIFGSAVSILSYAKPILIGIGVILLVAFLFRILSWLPGKRKKN</sequence>
<dbReference type="GO" id="GO:0044167">
    <property type="term" value="C:host cell endoplasmic reticulum membrane"/>
    <property type="evidence" value="ECO:0007669"/>
    <property type="project" value="UniProtKB-SubCell"/>
</dbReference>
<organism evidence="23">
    <name type="scientific">Simian foamy virus</name>
    <dbReference type="NCBI Taxonomy" id="11642"/>
    <lineage>
        <taxon>Viruses</taxon>
        <taxon>Riboviria</taxon>
        <taxon>Pararnavirae</taxon>
        <taxon>Artverviricota</taxon>
        <taxon>Revtraviricetes</taxon>
        <taxon>Ortervirales</taxon>
        <taxon>Retroviridae</taxon>
        <taxon>Spumaretrovirinae</taxon>
        <taxon>Simiispumavirus</taxon>
        <taxon>Simiispumavirus pantrosch</taxon>
    </lineage>
</organism>
<evidence type="ECO:0000256" key="20">
    <source>
        <dbReference type="ARBA" id="ARBA00029888"/>
    </source>
</evidence>
<keyword evidence="17" id="KW-0325">Glycoprotein</keyword>
<dbReference type="GO" id="GO:0019031">
    <property type="term" value="C:viral envelope"/>
    <property type="evidence" value="ECO:0007669"/>
    <property type="project" value="UniProtKB-KW"/>
</dbReference>
<evidence type="ECO:0000256" key="22">
    <source>
        <dbReference type="SAM" id="Phobius"/>
    </source>
</evidence>
<keyword evidence="10 22" id="KW-0812">Transmembrane</keyword>
<feature type="transmembrane region" description="Helical" evidence="22">
    <location>
        <begin position="964"/>
        <end position="984"/>
    </location>
</feature>
<protein>
    <recommendedName>
        <fullName evidence="8">Envelope glycoprotein gp130</fullName>
    </recommendedName>
    <alternativeName>
        <fullName evidence="20">Env polyprotein</fullName>
    </alternativeName>
</protein>
<comment type="subcellular location">
    <subcellularLocation>
        <location evidence="3">Host endoplasmic reticulum membrane</location>
        <topology evidence="3">Peripheral membrane protein</topology>
    </subcellularLocation>
    <subcellularLocation>
        <location evidence="4">Host endoplasmic reticulum membrane</location>
        <topology evidence="4">Single-pass type I membrane protein</topology>
    </subcellularLocation>
    <subcellularLocation>
        <location evidence="6">Host endoplasmic reticulum membrane</location>
        <topology evidence="6">Single-pass type II membrane protein</topology>
    </subcellularLocation>
    <subcellularLocation>
        <location evidence="7">Virion membrane</location>
        <topology evidence="7">Peripheral membrane protein</topology>
    </subcellularLocation>
    <subcellularLocation>
        <location evidence="5">Virion membrane</location>
        <topology evidence="5">Single-pass type I membrane protein</topology>
    </subcellularLocation>
    <subcellularLocation>
        <location evidence="2">Virion membrane</location>
        <topology evidence="2">Single-pass type II membrane protein</topology>
    </subcellularLocation>
</comment>
<evidence type="ECO:0000256" key="1">
    <source>
        <dbReference type="ARBA" id="ARBA00002261"/>
    </source>
</evidence>
<evidence type="ECO:0000256" key="11">
    <source>
        <dbReference type="ARBA" id="ARBA00022844"/>
    </source>
</evidence>
<feature type="transmembrane region" description="Helical" evidence="22">
    <location>
        <begin position="68"/>
        <end position="91"/>
    </location>
</feature>
<evidence type="ECO:0000256" key="4">
    <source>
        <dbReference type="ARBA" id="ARBA00004482"/>
    </source>
</evidence>
<proteinExistence type="predicted"/>
<evidence type="ECO:0000256" key="9">
    <source>
        <dbReference type="ARBA" id="ARBA00022685"/>
    </source>
</evidence>